<accession>A0A336USX5</accession>
<evidence type="ECO:0000313" key="1">
    <source>
        <dbReference type="EMBL" id="AOX48021.1"/>
    </source>
</evidence>
<keyword evidence="1" id="KW-0614">Plasmid</keyword>
<dbReference type="EMBL" id="KX579977">
    <property type="protein sequence ID" value="AOX48021.1"/>
    <property type="molecule type" value="Genomic_DNA"/>
</dbReference>
<organism evidence="1">
    <name type="scientific">Enterococcus faecalis</name>
    <name type="common">Streptococcus faecalis</name>
    <dbReference type="NCBI Taxonomy" id="1351"/>
    <lineage>
        <taxon>Bacteria</taxon>
        <taxon>Bacillati</taxon>
        <taxon>Bacillota</taxon>
        <taxon>Bacilli</taxon>
        <taxon>Lactobacillales</taxon>
        <taxon>Enterococcaceae</taxon>
        <taxon>Enterococcus</taxon>
    </lineage>
</organism>
<proteinExistence type="predicted"/>
<sequence>MSYLNLYDESFLHVVENTDHFIRFLEQISHLQGGIKIDIIKKSSLPNLLVMPRSSTV</sequence>
<dbReference type="AlphaFoldDB" id="A0A336USX5"/>
<gene>
    <name evidence="1" type="ORF">pEF123-037</name>
</gene>
<protein>
    <submittedName>
        <fullName evidence="1">Uncharacterized protein</fullName>
    </submittedName>
</protein>
<reference evidence="1" key="1">
    <citation type="submission" date="2016-07" db="EMBL/GenBank/DDBJ databases">
        <authorList>
            <person name="Chen M.-Y."/>
            <person name="Sun J."/>
        </authorList>
    </citation>
    <scope>NUCLEOTIDE SEQUENCE</scope>
    <source>
        <strain evidence="1">EF123</strain>
        <plasmid evidence="1">pEF123</plasmid>
    </source>
</reference>
<geneLocation type="plasmid" evidence="1">
    <name>pEF123</name>
</geneLocation>
<name>A0A336USX5_ENTFL</name>